<dbReference type="PANTHER" id="PTHR45973">
    <property type="entry name" value="PROTEIN PHOSPHATASE 1 REGULATORY SUBUNIT SDS22-RELATED"/>
    <property type="match status" value="1"/>
</dbReference>
<dbReference type="AlphaFoldDB" id="A2DAI7"/>
<evidence type="ECO:0000256" key="4">
    <source>
        <dbReference type="ARBA" id="ARBA00023069"/>
    </source>
</evidence>
<keyword evidence="8" id="KW-1185">Reference proteome</keyword>
<dbReference type="OMA" id="WSINTHE"/>
<protein>
    <submittedName>
        <fullName evidence="7">Leucine Rich Repeat family protein</fullName>
    </submittedName>
</protein>
<evidence type="ECO:0000256" key="5">
    <source>
        <dbReference type="ARBA" id="ARBA00023273"/>
    </source>
</evidence>
<dbReference type="STRING" id="5722.A2DAI7"/>
<dbReference type="InterPro" id="IPR025875">
    <property type="entry name" value="Leu-rich_rpt_4"/>
</dbReference>
<feature type="region of interest" description="Disordered" evidence="6">
    <location>
        <begin position="265"/>
        <end position="284"/>
    </location>
</feature>
<name>A2DAI7_TRIV3</name>
<keyword evidence="5" id="KW-0966">Cell projection</keyword>
<dbReference type="InterPro" id="IPR001611">
    <property type="entry name" value="Leu-rich_rpt"/>
</dbReference>
<accession>A2DAI7</accession>
<feature type="compositionally biased region" description="Polar residues" evidence="6">
    <location>
        <begin position="274"/>
        <end position="284"/>
    </location>
</feature>
<reference evidence="7" key="2">
    <citation type="journal article" date="2007" name="Science">
        <title>Draft genome sequence of the sexually transmitted pathogen Trichomonas vaginalis.</title>
        <authorList>
            <person name="Carlton J.M."/>
            <person name="Hirt R.P."/>
            <person name="Silva J.C."/>
            <person name="Delcher A.L."/>
            <person name="Schatz M."/>
            <person name="Zhao Q."/>
            <person name="Wortman J.R."/>
            <person name="Bidwell S.L."/>
            <person name="Alsmark U.C.M."/>
            <person name="Besteiro S."/>
            <person name="Sicheritz-Ponten T."/>
            <person name="Noel C.J."/>
            <person name="Dacks J.B."/>
            <person name="Foster P.G."/>
            <person name="Simillion C."/>
            <person name="Van de Peer Y."/>
            <person name="Miranda-Saavedra D."/>
            <person name="Barton G.J."/>
            <person name="Westrop G.D."/>
            <person name="Mueller S."/>
            <person name="Dessi D."/>
            <person name="Fiori P.L."/>
            <person name="Ren Q."/>
            <person name="Paulsen I."/>
            <person name="Zhang H."/>
            <person name="Bastida-Corcuera F.D."/>
            <person name="Simoes-Barbosa A."/>
            <person name="Brown M.T."/>
            <person name="Hayes R.D."/>
            <person name="Mukherjee M."/>
            <person name="Okumura C.Y."/>
            <person name="Schneider R."/>
            <person name="Smith A.J."/>
            <person name="Vanacova S."/>
            <person name="Villalvazo M."/>
            <person name="Haas B.J."/>
            <person name="Pertea M."/>
            <person name="Feldblyum T.V."/>
            <person name="Utterback T.R."/>
            <person name="Shu C.L."/>
            <person name="Osoegawa K."/>
            <person name="de Jong P.J."/>
            <person name="Hrdy I."/>
            <person name="Horvathova L."/>
            <person name="Zubacova Z."/>
            <person name="Dolezal P."/>
            <person name="Malik S.B."/>
            <person name="Logsdon J.M. Jr."/>
            <person name="Henze K."/>
            <person name="Gupta A."/>
            <person name="Wang C.C."/>
            <person name="Dunne R.L."/>
            <person name="Upcroft J.A."/>
            <person name="Upcroft P."/>
            <person name="White O."/>
            <person name="Salzberg S.L."/>
            <person name="Tang P."/>
            <person name="Chiu C.-H."/>
            <person name="Lee Y.-S."/>
            <person name="Embley T.M."/>
            <person name="Coombs G.H."/>
            <person name="Mottram J.C."/>
            <person name="Tachezy J."/>
            <person name="Fraser-Liggett C.M."/>
            <person name="Johnson P.J."/>
        </authorList>
    </citation>
    <scope>NUCLEOTIDE SEQUENCE [LARGE SCALE GENOMIC DNA]</scope>
    <source>
        <strain evidence="7">G3</strain>
    </source>
</reference>
<evidence type="ECO:0000256" key="2">
    <source>
        <dbReference type="ARBA" id="ARBA00022614"/>
    </source>
</evidence>
<dbReference type="SMR" id="A2DAI7"/>
<evidence type="ECO:0000313" key="8">
    <source>
        <dbReference type="Proteomes" id="UP000001542"/>
    </source>
</evidence>
<dbReference type="eggNOG" id="KOG0531">
    <property type="taxonomic scope" value="Eukaryota"/>
</dbReference>
<dbReference type="Proteomes" id="UP000001542">
    <property type="component" value="Unassembled WGS sequence"/>
</dbReference>
<comment type="subcellular location">
    <subcellularLocation>
        <location evidence="1">Cell projection</location>
        <location evidence="1">Cilium</location>
    </subcellularLocation>
</comment>
<evidence type="ECO:0000256" key="1">
    <source>
        <dbReference type="ARBA" id="ARBA00004138"/>
    </source>
</evidence>
<dbReference type="KEGG" id="tva:5468054"/>
<organism evidence="7 8">
    <name type="scientific">Trichomonas vaginalis (strain ATCC PRA-98 / G3)</name>
    <dbReference type="NCBI Taxonomy" id="412133"/>
    <lineage>
        <taxon>Eukaryota</taxon>
        <taxon>Metamonada</taxon>
        <taxon>Parabasalia</taxon>
        <taxon>Trichomonadida</taxon>
        <taxon>Trichomonadidae</taxon>
        <taxon>Trichomonas</taxon>
    </lineage>
</organism>
<proteinExistence type="predicted"/>
<keyword evidence="4" id="KW-0969">Cilium</keyword>
<dbReference type="SUPFAM" id="SSF52075">
    <property type="entry name" value="Outer arm dynein light chain 1"/>
    <property type="match status" value="1"/>
</dbReference>
<sequence length="284" mass="32457">MEEEDQKGNEITEKMIKESIKKNGGYDTPRLNEKLYLHYLSITDITNLDQFTGLRSLWLNNNAISEIKGLSQLTNLNSLFLHNNLLEKIEGLENLHHLKNLILSYNYITQIEGLEGLHELNTLEIDHNKLKRPDSISGISAAPSITVLNISENGIEDPAFAEYLPTLPNLRVLRNSGNPVCRNMSDHRRQLIAKNKELRYLDDTPVEDEDRRVIHAWARGGLSAEQNEKVLIHDEKAAAVHEAVMEFNRLQKEGILERGEKLEDHPELLDDDGNFTSNFMDIDD</sequence>
<gene>
    <name evidence="7" type="ORF">TVAG_035130</name>
</gene>
<dbReference type="SMART" id="SM00365">
    <property type="entry name" value="LRR_SD22"/>
    <property type="match status" value="4"/>
</dbReference>
<keyword evidence="3" id="KW-0677">Repeat</keyword>
<dbReference type="InterPro" id="IPR032675">
    <property type="entry name" value="LRR_dom_sf"/>
</dbReference>
<evidence type="ECO:0000256" key="3">
    <source>
        <dbReference type="ARBA" id="ARBA00022737"/>
    </source>
</evidence>
<dbReference type="VEuPathDB" id="TrichDB:TVAGG3_0811160"/>
<dbReference type="Gene3D" id="3.80.10.10">
    <property type="entry name" value="Ribonuclease Inhibitor"/>
    <property type="match status" value="2"/>
</dbReference>
<dbReference type="VEuPathDB" id="TrichDB:TVAG_035130"/>
<dbReference type="PANTHER" id="PTHR45973:SF9">
    <property type="entry name" value="LEUCINE-RICH REPEAT-CONTAINING PROTEIN 46"/>
    <property type="match status" value="1"/>
</dbReference>
<dbReference type="InParanoid" id="A2DAI7"/>
<dbReference type="RefSeq" id="XP_001583476.1">
    <property type="nucleotide sequence ID" value="XM_001583426.1"/>
</dbReference>
<reference evidence="7" key="1">
    <citation type="submission" date="2006-10" db="EMBL/GenBank/DDBJ databases">
        <authorList>
            <person name="Amadeo P."/>
            <person name="Zhao Q."/>
            <person name="Wortman J."/>
            <person name="Fraser-Liggett C."/>
            <person name="Carlton J."/>
        </authorList>
    </citation>
    <scope>NUCLEOTIDE SEQUENCE</scope>
    <source>
        <strain evidence="7">G3</strain>
    </source>
</reference>
<dbReference type="EMBL" id="DS113183">
    <property type="protein sequence ID" value="EAY22490.1"/>
    <property type="molecule type" value="Genomic_DNA"/>
</dbReference>
<evidence type="ECO:0000313" key="7">
    <source>
        <dbReference type="EMBL" id="EAY22490.1"/>
    </source>
</evidence>
<dbReference type="PROSITE" id="PS51450">
    <property type="entry name" value="LRR"/>
    <property type="match status" value="3"/>
</dbReference>
<keyword evidence="2" id="KW-0433">Leucine-rich repeat</keyword>
<dbReference type="OrthoDB" id="1904536at2759"/>
<dbReference type="Pfam" id="PF12799">
    <property type="entry name" value="LRR_4"/>
    <property type="match status" value="1"/>
</dbReference>
<dbReference type="InterPro" id="IPR050576">
    <property type="entry name" value="Cilia_flagella_integrity"/>
</dbReference>
<evidence type="ECO:0000256" key="6">
    <source>
        <dbReference type="SAM" id="MobiDB-lite"/>
    </source>
</evidence>